<dbReference type="InterPro" id="IPR002885">
    <property type="entry name" value="PPR_rpt"/>
</dbReference>
<dbReference type="InterPro" id="IPR026960">
    <property type="entry name" value="RVT-Znf"/>
</dbReference>
<keyword evidence="2" id="KW-0677">Repeat</keyword>
<keyword evidence="6" id="KW-1185">Reference proteome</keyword>
<dbReference type="PANTHER" id="PTHR47938">
    <property type="entry name" value="RESPIRATORY COMPLEX I CHAPERONE (CIA84), PUTATIVE (AFU_ORTHOLOGUE AFUA_2G06020)-RELATED"/>
    <property type="match status" value="1"/>
</dbReference>
<dbReference type="EMBL" id="JANQDX010000003">
    <property type="protein sequence ID" value="KAL0926716.1"/>
    <property type="molecule type" value="Genomic_DNA"/>
</dbReference>
<dbReference type="Proteomes" id="UP001552299">
    <property type="component" value="Unassembled WGS sequence"/>
</dbReference>
<feature type="repeat" description="PPR" evidence="3">
    <location>
        <begin position="996"/>
        <end position="1030"/>
    </location>
</feature>
<evidence type="ECO:0000313" key="6">
    <source>
        <dbReference type="Proteomes" id="UP001552299"/>
    </source>
</evidence>
<dbReference type="PROSITE" id="PS51375">
    <property type="entry name" value="PPR"/>
    <property type="match status" value="12"/>
</dbReference>
<feature type="repeat" description="PPR" evidence="3">
    <location>
        <begin position="1069"/>
        <end position="1104"/>
    </location>
</feature>
<dbReference type="NCBIfam" id="TIGR00756">
    <property type="entry name" value="PPR"/>
    <property type="match status" value="10"/>
</dbReference>
<comment type="similarity">
    <text evidence="1">Belongs to the PPR family. P subfamily.</text>
</comment>
<feature type="repeat" description="PPR" evidence="3">
    <location>
        <begin position="1105"/>
        <end position="1139"/>
    </location>
</feature>
<organism evidence="5 6">
    <name type="scientific">Dendrobium thyrsiflorum</name>
    <name type="common">Pinecone-like raceme dendrobium</name>
    <name type="synonym">Orchid</name>
    <dbReference type="NCBI Taxonomy" id="117978"/>
    <lineage>
        <taxon>Eukaryota</taxon>
        <taxon>Viridiplantae</taxon>
        <taxon>Streptophyta</taxon>
        <taxon>Embryophyta</taxon>
        <taxon>Tracheophyta</taxon>
        <taxon>Spermatophyta</taxon>
        <taxon>Magnoliopsida</taxon>
        <taxon>Liliopsida</taxon>
        <taxon>Asparagales</taxon>
        <taxon>Orchidaceae</taxon>
        <taxon>Epidendroideae</taxon>
        <taxon>Malaxideae</taxon>
        <taxon>Dendrobiinae</taxon>
        <taxon>Dendrobium</taxon>
    </lineage>
</organism>
<feature type="repeat" description="PPR" evidence="3">
    <location>
        <begin position="1175"/>
        <end position="1205"/>
    </location>
</feature>
<dbReference type="Pfam" id="PF13041">
    <property type="entry name" value="PPR_2"/>
    <property type="match status" value="4"/>
</dbReference>
<feature type="repeat" description="PPR" evidence="3">
    <location>
        <begin position="1280"/>
        <end position="1314"/>
    </location>
</feature>
<gene>
    <name evidence="5" type="ORF">M5K25_002960</name>
</gene>
<evidence type="ECO:0000256" key="2">
    <source>
        <dbReference type="ARBA" id="ARBA00022737"/>
    </source>
</evidence>
<dbReference type="InterPro" id="IPR011990">
    <property type="entry name" value="TPR-like_helical_dom_sf"/>
</dbReference>
<evidence type="ECO:0000313" key="5">
    <source>
        <dbReference type="EMBL" id="KAL0926716.1"/>
    </source>
</evidence>
<sequence length="1454" mass="168396">MWMLETNFFDMVQENWDAPLHPNNNILGMLRLAYKLKRLKFKLNWWNRCIFKNLFAKILAAEDLVNNLEIKCQENPSVQNRFNFQEAKINLFHLQDLEEIFWKQKAASTHLLEGDKNTRYFHTMVNNNRAKRFIHRIVEEDGSIIEGNDNISTSAVTHFTRILNNNFQPANIDLPNLIPKLINEQENTALTMVPSLEEIKHTVTSMNGDSVAGPEGFTTKFFQNAWSIVGMDVAVSHLLFADDVIIFANGAKNKVKMIMDVLKKFENTSGLNFNVKKSDFVTSTNMSQARINEIKNTTGFNHGLLPLKYLGIPLFKGRKRSFLFDDLISKVQKKLNAWNSHLLSFGGKSSNNKIMWTTWNNCCGVIDEGGLGCKSLHDLAKAFSYKLWFKFRYQNCMWSKFMKNKYCPDSHPSMGFYKQGNSRIWKRLCDIKWQMEPHISWELGVGNVFFWQDKWLNNHSVDQLINSTSNSNMKVSQVVTNNSWDYNKLREMLPDGIVQDILTIPCNRQNEDKLKCEFFKLGKFCMKRAWHTFRRHQTARNFFTLIWHRNIPSTASVFLWRLWNNFVPTDDILIKKGLYLVSKCQCCYHVENYAHIFISNPIAVRVWIYFEEVFHLKYFNANFTIRQVVTKWFSKSRGNITHLICALILLNLWFARNNSRFNSIPMDANRIIKDIKDKVYRLFKGKLLTAKNFKNYNFCANDFGIQLVGAFADMRTTIVRWRRRSERPYLGNNGQKDRSRRATKVEKTVVSSLKANAFSLMLHAILSSVSPLCFIRSKTFQTLLRKGICSFVQSQSLLPPPPALNFSEEVILEATIINLYCCRWHDLEKLSPAMTDNIVRRVILQCQQSPQQALYFFQMTDHNRQQRNLSPLCLDINCLLIHVLIAGKMFDESLNLMKKLMQQGGIAPLNLLDSLGHVHANSWCKLAAYDALVRACTQLRASSNAHLVIKTLRGKGIMVSIHAWNNFLNCVLMLRQDVNEFWMMYDEMLAFGYVENMNTFNLAILAFCREFRLLEAFSVFSRLIKKGIEPNIVTLNMIVDGCCRKGDIALAFELISKFSDLFRSRIEPNCVTYNSLVNGLSKAGEAAVGERLLRVEMMKWGIKPNLRTYATLVDGFARQRKMDEALRLFNEMLDRGLIPNSIVYNSLINCFLKQGSVEYAWNILSSMIETLVFPDNFTYSILVEGCLRNGFVKEAFQYHHKMREEVPIRDTVSYNILINYLCKHSKIKEAKQLLASMITSGLFPDVITYTTLINGCCKRYGVDDALQIYDGMVKYNQKPNLVTYNTILNGLCKEDSIEVASFVMDEMIRAGLYVDVIAYNTLMNAYCRKEYFDKAFSLYLQMRRHGIMETEATYNVLINFLCKSGFFQLAKDDLLKEMLDRGILPDQITYTILMTLFSRHCSSNEVIELHDFLVLRGVIPDENTYNCIVSPLLERGNVYEKVRVARVAEKRELS</sequence>
<dbReference type="Pfam" id="PF01535">
    <property type="entry name" value="PPR"/>
    <property type="match status" value="1"/>
</dbReference>
<feature type="repeat" description="PPR" evidence="3">
    <location>
        <begin position="1210"/>
        <end position="1244"/>
    </location>
</feature>
<dbReference type="Pfam" id="PF12854">
    <property type="entry name" value="PPR_1"/>
    <property type="match status" value="2"/>
</dbReference>
<evidence type="ECO:0000256" key="1">
    <source>
        <dbReference type="ARBA" id="ARBA00007626"/>
    </source>
</evidence>
<dbReference type="Pfam" id="PF13966">
    <property type="entry name" value="zf-RVT"/>
    <property type="match status" value="1"/>
</dbReference>
<comment type="caution">
    <text evidence="5">The sequence shown here is derived from an EMBL/GenBank/DDBJ whole genome shotgun (WGS) entry which is preliminary data.</text>
</comment>
<feature type="repeat" description="PPR" evidence="3">
    <location>
        <begin position="1031"/>
        <end position="1068"/>
    </location>
</feature>
<dbReference type="Gene3D" id="1.25.40.10">
    <property type="entry name" value="Tetratricopeptide repeat domain"/>
    <property type="match status" value="6"/>
</dbReference>
<feature type="repeat" description="PPR" evidence="3">
    <location>
        <begin position="1386"/>
        <end position="1420"/>
    </location>
</feature>
<feature type="domain" description="Reverse transcriptase zinc-binding" evidence="4">
    <location>
        <begin position="524"/>
        <end position="607"/>
    </location>
</feature>
<evidence type="ECO:0000259" key="4">
    <source>
        <dbReference type="Pfam" id="PF13966"/>
    </source>
</evidence>
<proteinExistence type="inferred from homology"/>
<evidence type="ECO:0000256" key="3">
    <source>
        <dbReference type="PROSITE-ProRule" id="PRU00708"/>
    </source>
</evidence>
<feature type="repeat" description="PPR" evidence="3">
    <location>
        <begin position="1315"/>
        <end position="1349"/>
    </location>
</feature>
<dbReference type="PANTHER" id="PTHR47938:SF7">
    <property type="entry name" value="PENTACOTRIPEPTIDE-REPEAT REGION OF PRORP DOMAIN-CONTAINING PROTEIN"/>
    <property type="match status" value="1"/>
</dbReference>
<accession>A0ABD0VPK9</accession>
<name>A0ABD0VPK9_DENTH</name>
<protein>
    <recommendedName>
        <fullName evidence="4">Reverse transcriptase zinc-binding domain-containing protein</fullName>
    </recommendedName>
</protein>
<feature type="repeat" description="PPR" evidence="3">
    <location>
        <begin position="1350"/>
        <end position="1385"/>
    </location>
</feature>
<feature type="repeat" description="PPR" evidence="3">
    <location>
        <begin position="1140"/>
        <end position="1174"/>
    </location>
</feature>
<feature type="repeat" description="PPR" evidence="3">
    <location>
        <begin position="1245"/>
        <end position="1279"/>
    </location>
</feature>
<reference evidence="5 6" key="1">
    <citation type="journal article" date="2024" name="Plant Biotechnol. J.">
        <title>Dendrobium thyrsiflorum genome and its molecular insights into genes involved in important horticultural traits.</title>
        <authorList>
            <person name="Chen B."/>
            <person name="Wang J.Y."/>
            <person name="Zheng P.J."/>
            <person name="Li K.L."/>
            <person name="Liang Y.M."/>
            <person name="Chen X.F."/>
            <person name="Zhang C."/>
            <person name="Zhao X."/>
            <person name="He X."/>
            <person name="Zhang G.Q."/>
            <person name="Liu Z.J."/>
            <person name="Xu Q."/>
        </authorList>
    </citation>
    <scope>NUCLEOTIDE SEQUENCE [LARGE SCALE GENOMIC DNA]</scope>
    <source>
        <strain evidence="5">GZMU011</strain>
    </source>
</reference>